<dbReference type="SMART" id="SM00448">
    <property type="entry name" value="REC"/>
    <property type="match status" value="1"/>
</dbReference>
<dbReference type="Gene3D" id="3.40.50.2300">
    <property type="match status" value="1"/>
</dbReference>
<evidence type="ECO:0000313" key="3">
    <source>
        <dbReference type="EMBL" id="CAL0326840.1"/>
    </source>
</evidence>
<keyword evidence="1" id="KW-0597">Phosphoprotein</keyword>
<dbReference type="EMBL" id="CAXHTB010000019">
    <property type="protein sequence ID" value="CAL0326840.1"/>
    <property type="molecule type" value="Genomic_DNA"/>
</dbReference>
<keyword evidence="4" id="KW-1185">Reference proteome</keyword>
<evidence type="ECO:0000313" key="4">
    <source>
        <dbReference type="Proteomes" id="UP001497480"/>
    </source>
</evidence>
<dbReference type="InterPro" id="IPR011006">
    <property type="entry name" value="CheY-like_superfamily"/>
</dbReference>
<accession>A0AAV1XYP5</accession>
<dbReference type="GO" id="GO:0000160">
    <property type="term" value="P:phosphorelay signal transduction system"/>
    <property type="evidence" value="ECO:0007669"/>
    <property type="project" value="InterPro"/>
</dbReference>
<proteinExistence type="predicted"/>
<dbReference type="PROSITE" id="PS50110">
    <property type="entry name" value="RESPONSE_REGULATORY"/>
    <property type="match status" value="1"/>
</dbReference>
<dbReference type="Pfam" id="PF00072">
    <property type="entry name" value="Response_reg"/>
    <property type="match status" value="1"/>
</dbReference>
<reference evidence="3 4" key="1">
    <citation type="submission" date="2024-03" db="EMBL/GenBank/DDBJ databases">
        <authorList>
            <person name="Martinez-Hernandez J."/>
        </authorList>
    </citation>
    <scope>NUCLEOTIDE SEQUENCE [LARGE SCALE GENOMIC DNA]</scope>
</reference>
<comment type="caution">
    <text evidence="3">The sequence shown here is derived from an EMBL/GenBank/DDBJ whole genome shotgun (WGS) entry which is preliminary data.</text>
</comment>
<dbReference type="PANTHER" id="PTHR43228">
    <property type="entry name" value="TWO-COMPONENT RESPONSE REGULATOR"/>
    <property type="match status" value="1"/>
</dbReference>
<organism evidence="3 4">
    <name type="scientific">Lupinus luteus</name>
    <name type="common">European yellow lupine</name>
    <dbReference type="NCBI Taxonomy" id="3873"/>
    <lineage>
        <taxon>Eukaryota</taxon>
        <taxon>Viridiplantae</taxon>
        <taxon>Streptophyta</taxon>
        <taxon>Embryophyta</taxon>
        <taxon>Tracheophyta</taxon>
        <taxon>Spermatophyta</taxon>
        <taxon>Magnoliopsida</taxon>
        <taxon>eudicotyledons</taxon>
        <taxon>Gunneridae</taxon>
        <taxon>Pentapetalae</taxon>
        <taxon>rosids</taxon>
        <taxon>fabids</taxon>
        <taxon>Fabales</taxon>
        <taxon>Fabaceae</taxon>
        <taxon>Papilionoideae</taxon>
        <taxon>50 kb inversion clade</taxon>
        <taxon>genistoids sensu lato</taxon>
        <taxon>core genistoids</taxon>
        <taxon>Genisteae</taxon>
        <taxon>Lupinus</taxon>
    </lineage>
</organism>
<gene>
    <name evidence="3" type="ORF">LLUT_LOCUS27900</name>
</gene>
<protein>
    <recommendedName>
        <fullName evidence="2">Response regulatory domain-containing protein</fullName>
    </recommendedName>
</protein>
<evidence type="ECO:0000259" key="2">
    <source>
        <dbReference type="PROSITE" id="PS50110"/>
    </source>
</evidence>
<dbReference type="AlphaFoldDB" id="A0AAV1XYP5"/>
<name>A0AAV1XYP5_LUPLU</name>
<dbReference type="CDD" id="cd17546">
    <property type="entry name" value="REC_hyHK_CKI1_RcsC-like"/>
    <property type="match status" value="1"/>
</dbReference>
<feature type="modified residue" description="4-aspartylphosphate" evidence="1">
    <location>
        <position position="69"/>
    </location>
</feature>
<dbReference type="InterPro" id="IPR001789">
    <property type="entry name" value="Sig_transdc_resp-reg_receiver"/>
</dbReference>
<evidence type="ECO:0000256" key="1">
    <source>
        <dbReference type="PROSITE-ProRule" id="PRU00169"/>
    </source>
</evidence>
<dbReference type="InterPro" id="IPR052048">
    <property type="entry name" value="ST_Response_Regulator"/>
</dbReference>
<dbReference type="Proteomes" id="UP001497480">
    <property type="component" value="Unassembled WGS sequence"/>
</dbReference>
<dbReference type="PANTHER" id="PTHR43228:SF12">
    <property type="entry name" value="TWO-COMPONENT RESPONSE REGULATOR 24"/>
    <property type="match status" value="1"/>
</dbReference>
<sequence length="147" mass="16415">MEAKNKKLLVSQDLATHLTALVVDDNMISRKIHEKLLKNAGIRNQGVGNGKEAVDIHFYGQSFDLILMDMDMPIMNGIQATKKLRSMGICSMIVGVSSRSMESEIQQFMEAGLDDYQLKPLTKTKLSSILDKINSNLTYKSKSNHVI</sequence>
<dbReference type="SUPFAM" id="SSF52172">
    <property type="entry name" value="CheY-like"/>
    <property type="match status" value="1"/>
</dbReference>
<feature type="domain" description="Response regulatory" evidence="2">
    <location>
        <begin position="19"/>
        <end position="134"/>
    </location>
</feature>